<evidence type="ECO:0000313" key="3">
    <source>
        <dbReference type="Proteomes" id="UP000008810"/>
    </source>
</evidence>
<name>A0A2K2CJY8_BRADI</name>
<dbReference type="Proteomes" id="UP000008810">
    <property type="component" value="Chromosome 4"/>
</dbReference>
<reference evidence="2" key="3">
    <citation type="submission" date="2018-08" db="UniProtKB">
        <authorList>
            <consortium name="EnsemblPlants"/>
        </authorList>
    </citation>
    <scope>IDENTIFICATION</scope>
    <source>
        <strain evidence="2">cv. Bd21</strain>
    </source>
</reference>
<dbReference type="EnsemblPlants" id="PNT62340">
    <property type="protein sequence ID" value="PNT62340"/>
    <property type="gene ID" value="BRADI_4g01882v3"/>
</dbReference>
<evidence type="ECO:0000313" key="2">
    <source>
        <dbReference type="EnsemblPlants" id="PNT62340"/>
    </source>
</evidence>
<dbReference type="EMBL" id="CM000883">
    <property type="protein sequence ID" value="PNT62340.1"/>
    <property type="molecule type" value="Genomic_DNA"/>
</dbReference>
<keyword evidence="3" id="KW-1185">Reference proteome</keyword>
<accession>A0A2K2CJY8</accession>
<protein>
    <submittedName>
        <fullName evidence="1 2">Uncharacterized protein</fullName>
    </submittedName>
</protein>
<proteinExistence type="predicted"/>
<organism evidence="1">
    <name type="scientific">Brachypodium distachyon</name>
    <name type="common">Purple false brome</name>
    <name type="synonym">Trachynia distachya</name>
    <dbReference type="NCBI Taxonomy" id="15368"/>
    <lineage>
        <taxon>Eukaryota</taxon>
        <taxon>Viridiplantae</taxon>
        <taxon>Streptophyta</taxon>
        <taxon>Embryophyta</taxon>
        <taxon>Tracheophyta</taxon>
        <taxon>Spermatophyta</taxon>
        <taxon>Magnoliopsida</taxon>
        <taxon>Liliopsida</taxon>
        <taxon>Poales</taxon>
        <taxon>Poaceae</taxon>
        <taxon>BOP clade</taxon>
        <taxon>Pooideae</taxon>
        <taxon>Stipodae</taxon>
        <taxon>Brachypodieae</taxon>
        <taxon>Brachypodium</taxon>
    </lineage>
</organism>
<dbReference type="Gramene" id="PNT62340">
    <property type="protein sequence ID" value="PNT62340"/>
    <property type="gene ID" value="BRADI_4g01882v3"/>
</dbReference>
<dbReference type="AlphaFoldDB" id="A0A2K2CJY8"/>
<reference evidence="1 2" key="1">
    <citation type="journal article" date="2010" name="Nature">
        <title>Genome sequencing and analysis of the model grass Brachypodium distachyon.</title>
        <authorList>
            <consortium name="International Brachypodium Initiative"/>
        </authorList>
    </citation>
    <scope>NUCLEOTIDE SEQUENCE [LARGE SCALE GENOMIC DNA]</scope>
    <source>
        <strain evidence="1 2">Bd21</strain>
    </source>
</reference>
<reference evidence="1" key="2">
    <citation type="submission" date="2017-06" db="EMBL/GenBank/DDBJ databases">
        <title>WGS assembly of Brachypodium distachyon.</title>
        <authorList>
            <consortium name="The International Brachypodium Initiative"/>
            <person name="Lucas S."/>
            <person name="Harmon-Smith M."/>
            <person name="Lail K."/>
            <person name="Tice H."/>
            <person name="Grimwood J."/>
            <person name="Bruce D."/>
            <person name="Barry K."/>
            <person name="Shu S."/>
            <person name="Lindquist E."/>
            <person name="Wang M."/>
            <person name="Pitluck S."/>
            <person name="Vogel J.P."/>
            <person name="Garvin D.F."/>
            <person name="Mockler T.C."/>
            <person name="Schmutz J."/>
            <person name="Rokhsar D."/>
            <person name="Bevan M.W."/>
        </authorList>
    </citation>
    <scope>NUCLEOTIDE SEQUENCE</scope>
    <source>
        <strain evidence="1">Bd21</strain>
    </source>
</reference>
<sequence>MICLSELNYRCSLSSELTKITRTCANLFCTLLQRQEE</sequence>
<dbReference type="InParanoid" id="A0A2K2CJY8"/>
<evidence type="ECO:0000313" key="1">
    <source>
        <dbReference type="EMBL" id="PNT62340.1"/>
    </source>
</evidence>
<gene>
    <name evidence="1" type="ORF">BRADI_4g01882v3</name>
</gene>